<accession>A0A8I2Z3B0</accession>
<protein>
    <submittedName>
        <fullName evidence="11">Coatomer epsilon subunit-domain-containing protein</fullName>
    </submittedName>
</protein>
<evidence type="ECO:0000256" key="4">
    <source>
        <dbReference type="ARBA" id="ARBA00022448"/>
    </source>
</evidence>
<keyword evidence="8" id="KW-0333">Golgi apparatus</keyword>
<name>A0A8I2Z3B0_9AGAM</name>
<dbReference type="InterPro" id="IPR006822">
    <property type="entry name" value="Coatomer_esu"/>
</dbReference>
<keyword evidence="5" id="KW-0963">Cytoplasm</keyword>
<evidence type="ECO:0000313" key="12">
    <source>
        <dbReference type="Proteomes" id="UP000683000"/>
    </source>
</evidence>
<dbReference type="Pfam" id="PF04733">
    <property type="entry name" value="Coatomer_E"/>
    <property type="match status" value="1"/>
</dbReference>
<dbReference type="GO" id="GO:0000139">
    <property type="term" value="C:Golgi membrane"/>
    <property type="evidence" value="ECO:0007669"/>
    <property type="project" value="UniProtKB-SubCell"/>
</dbReference>
<keyword evidence="4" id="KW-0813">Transport</keyword>
<reference evidence="11" key="1">
    <citation type="submission" date="2021-03" db="EMBL/GenBank/DDBJ databases">
        <title>Evolutionary innovations through gain and loss of genes in the ectomycorrhizal Boletales.</title>
        <authorList>
            <person name="Wu G."/>
            <person name="Miyauchi S."/>
            <person name="Morin E."/>
            <person name="Yang Z.-L."/>
            <person name="Xu J."/>
            <person name="Martin F.M."/>
        </authorList>
    </citation>
    <scope>NUCLEOTIDE SEQUENCE</scope>
    <source>
        <strain evidence="11">BR01</strain>
    </source>
</reference>
<evidence type="ECO:0000256" key="9">
    <source>
        <dbReference type="ARBA" id="ARBA00023136"/>
    </source>
</evidence>
<comment type="caution">
    <text evidence="11">The sequence shown here is derived from an EMBL/GenBank/DDBJ whole genome shotgun (WGS) entry which is preliminary data.</text>
</comment>
<keyword evidence="12" id="KW-1185">Reference proteome</keyword>
<evidence type="ECO:0000313" key="11">
    <source>
        <dbReference type="EMBL" id="KAG6381667.1"/>
    </source>
</evidence>
<dbReference type="Proteomes" id="UP000683000">
    <property type="component" value="Unassembled WGS sequence"/>
</dbReference>
<dbReference type="GO" id="GO:0006891">
    <property type="term" value="P:intra-Golgi vesicle-mediated transport"/>
    <property type="evidence" value="ECO:0007669"/>
    <property type="project" value="TreeGrafter"/>
</dbReference>
<dbReference type="PANTHER" id="PTHR10805">
    <property type="entry name" value="COATOMER SUBUNIT EPSILON"/>
    <property type="match status" value="1"/>
</dbReference>
<keyword evidence="7" id="KW-0653">Protein transport</keyword>
<evidence type="ECO:0000256" key="7">
    <source>
        <dbReference type="ARBA" id="ARBA00022927"/>
    </source>
</evidence>
<dbReference type="OrthoDB" id="310217at2759"/>
<gene>
    <name evidence="11" type="ORF">JVT61DRAFT_268</name>
</gene>
<evidence type="ECO:0000256" key="3">
    <source>
        <dbReference type="ARBA" id="ARBA00008827"/>
    </source>
</evidence>
<dbReference type="GO" id="GO:0006890">
    <property type="term" value="P:retrograde vesicle-mediated transport, Golgi to endoplasmic reticulum"/>
    <property type="evidence" value="ECO:0007669"/>
    <property type="project" value="InterPro"/>
</dbReference>
<dbReference type="AlphaFoldDB" id="A0A8I2Z3B0"/>
<keyword evidence="10" id="KW-0968">Cytoplasmic vesicle</keyword>
<evidence type="ECO:0000256" key="10">
    <source>
        <dbReference type="ARBA" id="ARBA00023329"/>
    </source>
</evidence>
<organism evidence="11 12">
    <name type="scientific">Boletus reticuloceps</name>
    <dbReference type="NCBI Taxonomy" id="495285"/>
    <lineage>
        <taxon>Eukaryota</taxon>
        <taxon>Fungi</taxon>
        <taxon>Dikarya</taxon>
        <taxon>Basidiomycota</taxon>
        <taxon>Agaricomycotina</taxon>
        <taxon>Agaricomycetes</taxon>
        <taxon>Agaricomycetidae</taxon>
        <taxon>Boletales</taxon>
        <taxon>Boletineae</taxon>
        <taxon>Boletaceae</taxon>
        <taxon>Boletoideae</taxon>
        <taxon>Boletus</taxon>
    </lineage>
</organism>
<evidence type="ECO:0000256" key="1">
    <source>
        <dbReference type="ARBA" id="ARBA00004255"/>
    </source>
</evidence>
<evidence type="ECO:0000256" key="2">
    <source>
        <dbReference type="ARBA" id="ARBA00004347"/>
    </source>
</evidence>
<dbReference type="SUPFAM" id="SSF48452">
    <property type="entry name" value="TPR-like"/>
    <property type="match status" value="1"/>
</dbReference>
<evidence type="ECO:0000256" key="8">
    <source>
        <dbReference type="ARBA" id="ARBA00023034"/>
    </source>
</evidence>
<dbReference type="EMBL" id="JAGFBS010000001">
    <property type="protein sequence ID" value="KAG6381667.1"/>
    <property type="molecule type" value="Genomic_DNA"/>
</dbReference>
<evidence type="ECO:0000256" key="5">
    <source>
        <dbReference type="ARBA" id="ARBA00022490"/>
    </source>
</evidence>
<dbReference type="PANTHER" id="PTHR10805:SF0">
    <property type="entry name" value="COATOMER SUBUNIT EPSILON"/>
    <property type="match status" value="1"/>
</dbReference>
<keyword evidence="9" id="KW-0472">Membrane</keyword>
<keyword evidence="6" id="KW-0931">ER-Golgi transport</keyword>
<comment type="similarity">
    <text evidence="3">Belongs to the COPE family.</text>
</comment>
<dbReference type="PIRSF" id="PIRSF016478">
    <property type="entry name" value="Coatomer_esu"/>
    <property type="match status" value="1"/>
</dbReference>
<comment type="subcellular location">
    <subcellularLocation>
        <location evidence="2">Cytoplasmic vesicle</location>
        <location evidence="2">COPI-coated vesicle membrane</location>
        <topology evidence="2">Peripheral membrane protein</topology>
        <orientation evidence="2">Cytoplasmic side</orientation>
    </subcellularLocation>
    <subcellularLocation>
        <location evidence="1">Golgi apparatus membrane</location>
        <topology evidence="1">Peripheral membrane protein</topology>
        <orientation evidence="1">Cytoplasmic side</orientation>
    </subcellularLocation>
</comment>
<proteinExistence type="inferred from homology"/>
<evidence type="ECO:0000256" key="6">
    <source>
        <dbReference type="ARBA" id="ARBA00022892"/>
    </source>
</evidence>
<sequence length="326" mass="34408">MVVAFFHSPRMDSSELYHIKQQFALGAYPALIQTPLPDPSSPDYIPTILYKARAYLALGDPASALALIPDDSENVALRAVAALAQGEEGLESLRDLCVETEAEGDEPIREWERDAVAVLAATAFIRAGEVEEAIETLRDSATAGSESSAALIHIYLSLSRPNTARKILSTALQAIPDALVLQLSEAAISLATGAQGMSGEPYASAISFYTEQLANPSVSSVALLVGRGVVRILRGELVAARSDLEEAESILSRAQTVSGVDEVLAGLTIAVGLGAGKRSEAEELWSRLSSQYPSHPMVADVSSKADLFDSCAAKFEIPPRAVVAAS</sequence>
<dbReference type="GO" id="GO:0030126">
    <property type="term" value="C:COPI vesicle coat"/>
    <property type="evidence" value="ECO:0007669"/>
    <property type="project" value="TreeGrafter"/>
</dbReference>
<dbReference type="Gene3D" id="1.25.40.10">
    <property type="entry name" value="Tetratricopeptide repeat domain"/>
    <property type="match status" value="1"/>
</dbReference>
<dbReference type="InterPro" id="IPR011990">
    <property type="entry name" value="TPR-like_helical_dom_sf"/>
</dbReference>
<dbReference type="GO" id="GO:0005198">
    <property type="term" value="F:structural molecule activity"/>
    <property type="evidence" value="ECO:0007669"/>
    <property type="project" value="InterPro"/>
</dbReference>
<dbReference type="GO" id="GO:0006888">
    <property type="term" value="P:endoplasmic reticulum to Golgi vesicle-mediated transport"/>
    <property type="evidence" value="ECO:0007669"/>
    <property type="project" value="TreeGrafter"/>
</dbReference>
<dbReference type="GO" id="GO:0015031">
    <property type="term" value="P:protein transport"/>
    <property type="evidence" value="ECO:0007669"/>
    <property type="project" value="UniProtKB-KW"/>
</dbReference>